<evidence type="ECO:0000313" key="3">
    <source>
        <dbReference type="Proteomes" id="UP000219439"/>
    </source>
</evidence>
<dbReference type="InterPro" id="IPR015867">
    <property type="entry name" value="N-reg_PII/ATP_PRibTrfase_C"/>
</dbReference>
<reference evidence="2 3" key="1">
    <citation type="submission" date="2017-09" db="EMBL/GenBank/DDBJ databases">
        <authorList>
            <person name="Ehlers B."/>
            <person name="Leendertz F.H."/>
        </authorList>
    </citation>
    <scope>NUCLEOTIDE SEQUENCE [LARGE SCALE GENOMIC DNA]</scope>
    <source>
        <strain evidence="2 3">DSM 18289</strain>
    </source>
</reference>
<dbReference type="InterPro" id="IPR004323">
    <property type="entry name" value="Ion_tolerance_CutA"/>
</dbReference>
<dbReference type="OrthoDB" id="37622at2"/>
<proteinExistence type="inferred from homology"/>
<evidence type="ECO:0000256" key="1">
    <source>
        <dbReference type="ARBA" id="ARBA00010169"/>
    </source>
</evidence>
<gene>
    <name evidence="2" type="ORF">SAMN06265368_1676</name>
</gene>
<comment type="similarity">
    <text evidence="1">Belongs to the CutA family.</text>
</comment>
<dbReference type="PANTHER" id="PTHR23419">
    <property type="entry name" value="DIVALENT CATION TOLERANCE CUTA-RELATED"/>
    <property type="match status" value="1"/>
</dbReference>
<dbReference type="SUPFAM" id="SSF54913">
    <property type="entry name" value="GlnB-like"/>
    <property type="match status" value="1"/>
</dbReference>
<dbReference type="EMBL" id="OBEL01000001">
    <property type="protein sequence ID" value="SNZ08442.1"/>
    <property type="molecule type" value="Genomic_DNA"/>
</dbReference>
<dbReference type="Pfam" id="PF03091">
    <property type="entry name" value="CutA1"/>
    <property type="match status" value="1"/>
</dbReference>
<keyword evidence="3" id="KW-1185">Reference proteome</keyword>
<dbReference type="GO" id="GO:0005507">
    <property type="term" value="F:copper ion binding"/>
    <property type="evidence" value="ECO:0007669"/>
    <property type="project" value="TreeGrafter"/>
</dbReference>
<evidence type="ECO:0000313" key="2">
    <source>
        <dbReference type="EMBL" id="SNZ08442.1"/>
    </source>
</evidence>
<name>A0A285NG05_9HYPH</name>
<protein>
    <submittedName>
        <fullName evidence="2">Divalent cation tolerance protein</fullName>
    </submittedName>
</protein>
<dbReference type="PANTHER" id="PTHR23419:SF8">
    <property type="entry name" value="FI09726P"/>
    <property type="match status" value="1"/>
</dbReference>
<accession>A0A285NG05</accession>
<dbReference type="Proteomes" id="UP000219439">
    <property type="component" value="Unassembled WGS sequence"/>
</dbReference>
<organism evidence="2 3">
    <name type="scientific">Cohaesibacter gelatinilyticus</name>
    <dbReference type="NCBI Taxonomy" id="372072"/>
    <lineage>
        <taxon>Bacteria</taxon>
        <taxon>Pseudomonadati</taxon>
        <taxon>Pseudomonadota</taxon>
        <taxon>Alphaproteobacteria</taxon>
        <taxon>Hyphomicrobiales</taxon>
        <taxon>Cohaesibacteraceae</taxon>
    </lineage>
</organism>
<sequence>MASSSDVILLYGTCPDETCAKQIGASLVRLKLVACVNILPGMTSLYHWKGKVEESSEVVFIAKAKRAHYDEIAQRFSKLHPYDEPALVVLDVDNGLPGYLSWVMRSDS</sequence>
<dbReference type="Gene3D" id="3.30.70.120">
    <property type="match status" value="1"/>
</dbReference>
<dbReference type="RefSeq" id="WP_097152807.1">
    <property type="nucleotide sequence ID" value="NZ_OBEL01000001.1"/>
</dbReference>
<dbReference type="InterPro" id="IPR011322">
    <property type="entry name" value="N-reg_PII-like_a/b"/>
</dbReference>
<dbReference type="GO" id="GO:0010038">
    <property type="term" value="P:response to metal ion"/>
    <property type="evidence" value="ECO:0007669"/>
    <property type="project" value="InterPro"/>
</dbReference>
<dbReference type="AlphaFoldDB" id="A0A285NG05"/>